<dbReference type="EMBL" id="ML170789">
    <property type="protein sequence ID" value="TDL13259.1"/>
    <property type="molecule type" value="Genomic_DNA"/>
</dbReference>
<keyword evidence="2" id="KW-1185">Reference proteome</keyword>
<organism evidence="1 2">
    <name type="scientific">Rickenella mellea</name>
    <dbReference type="NCBI Taxonomy" id="50990"/>
    <lineage>
        <taxon>Eukaryota</taxon>
        <taxon>Fungi</taxon>
        <taxon>Dikarya</taxon>
        <taxon>Basidiomycota</taxon>
        <taxon>Agaricomycotina</taxon>
        <taxon>Agaricomycetes</taxon>
        <taxon>Hymenochaetales</taxon>
        <taxon>Rickenellaceae</taxon>
        <taxon>Rickenella</taxon>
    </lineage>
</organism>
<gene>
    <name evidence="1" type="ORF">BD410DRAFT_903336</name>
</gene>
<protein>
    <recommendedName>
        <fullName evidence="3">F-box domain-containing protein</fullName>
    </recommendedName>
</protein>
<dbReference type="VEuPathDB" id="FungiDB:BD410DRAFT_903336"/>
<evidence type="ECO:0000313" key="1">
    <source>
        <dbReference type="EMBL" id="TDL13259.1"/>
    </source>
</evidence>
<evidence type="ECO:0000313" key="2">
    <source>
        <dbReference type="Proteomes" id="UP000294933"/>
    </source>
</evidence>
<dbReference type="AlphaFoldDB" id="A0A4Y7PFK2"/>
<evidence type="ECO:0008006" key="3">
    <source>
        <dbReference type="Google" id="ProtNLM"/>
    </source>
</evidence>
<accession>A0A4Y7PFK2</accession>
<proteinExistence type="predicted"/>
<reference evidence="1 2" key="1">
    <citation type="submission" date="2018-06" db="EMBL/GenBank/DDBJ databases">
        <title>A transcriptomic atlas of mushroom development highlights an independent origin of complex multicellularity.</title>
        <authorList>
            <consortium name="DOE Joint Genome Institute"/>
            <person name="Krizsan K."/>
            <person name="Almasi E."/>
            <person name="Merenyi Z."/>
            <person name="Sahu N."/>
            <person name="Viragh M."/>
            <person name="Koszo T."/>
            <person name="Mondo S."/>
            <person name="Kiss B."/>
            <person name="Balint B."/>
            <person name="Kues U."/>
            <person name="Barry K."/>
            <person name="Hegedus J.C."/>
            <person name="Henrissat B."/>
            <person name="Johnson J."/>
            <person name="Lipzen A."/>
            <person name="Ohm R."/>
            <person name="Nagy I."/>
            <person name="Pangilinan J."/>
            <person name="Yan J."/>
            <person name="Xiong Y."/>
            <person name="Grigoriev I.V."/>
            <person name="Hibbett D.S."/>
            <person name="Nagy L.G."/>
        </authorList>
    </citation>
    <scope>NUCLEOTIDE SEQUENCE [LARGE SCALE GENOMIC DNA]</scope>
    <source>
        <strain evidence="1 2">SZMC22713</strain>
    </source>
</reference>
<dbReference type="OrthoDB" id="2786194at2759"/>
<dbReference type="Proteomes" id="UP000294933">
    <property type="component" value="Unassembled WGS sequence"/>
</dbReference>
<name>A0A4Y7PFK2_9AGAM</name>
<sequence>MHNLCSISKDVQSLVWSYLCARDLVSLMVACKGLNASISDDKQLWVGWSARTLTTSGYHNYSIPYRRSLEDVDASDVRSWLAHGISLYKGYTSSSPTIQKLDSMAPRIVTWVRLIRGRWCLVASSNVSESRLTLWDLSSRSGGPHPCSEIFFPGPVMDGQIDDDLTSIRIAVTVGSSDPYIQIVSVGQFIAVCKNIGGAQKNATFAAERARAIARAIFDEILSCLNVILTIFSPLEHCTITRS</sequence>